<name>A0A4R5A250_9ACTN</name>
<dbReference type="GO" id="GO:0046872">
    <property type="term" value="F:metal ion binding"/>
    <property type="evidence" value="ECO:0007669"/>
    <property type="project" value="UniProtKB-KW"/>
</dbReference>
<dbReference type="GO" id="GO:0005737">
    <property type="term" value="C:cytoplasm"/>
    <property type="evidence" value="ECO:0007669"/>
    <property type="project" value="UniProtKB-ARBA"/>
</dbReference>
<dbReference type="Pfam" id="PF09360">
    <property type="entry name" value="zf-CDGSH"/>
    <property type="match status" value="1"/>
</dbReference>
<sequence>MPDFDHPDVVLCPGGPLLLRGEHVVQDAEGRQHRTTRPVSAVCRCGKSTDQPWCDGTHKVLPDKLKP</sequence>
<evidence type="ECO:0000313" key="6">
    <source>
        <dbReference type="EMBL" id="TDD65968.1"/>
    </source>
</evidence>
<keyword evidence="3" id="KW-0408">Iron</keyword>
<dbReference type="OrthoDB" id="9800162at2"/>
<dbReference type="AlphaFoldDB" id="A0A4R5A250"/>
<dbReference type="GO" id="GO:0051537">
    <property type="term" value="F:2 iron, 2 sulfur cluster binding"/>
    <property type="evidence" value="ECO:0007669"/>
    <property type="project" value="UniProtKB-KW"/>
</dbReference>
<organism evidence="6 7">
    <name type="scientific">Jiangella aurantiaca</name>
    <dbReference type="NCBI Taxonomy" id="2530373"/>
    <lineage>
        <taxon>Bacteria</taxon>
        <taxon>Bacillati</taxon>
        <taxon>Actinomycetota</taxon>
        <taxon>Actinomycetes</taxon>
        <taxon>Jiangellales</taxon>
        <taxon>Jiangellaceae</taxon>
        <taxon>Jiangella</taxon>
    </lineage>
</organism>
<keyword evidence="7" id="KW-1185">Reference proteome</keyword>
<dbReference type="Proteomes" id="UP000295217">
    <property type="component" value="Unassembled WGS sequence"/>
</dbReference>
<dbReference type="InterPro" id="IPR018967">
    <property type="entry name" value="FeS-contain_CDGSH-typ"/>
</dbReference>
<evidence type="ECO:0000313" key="7">
    <source>
        <dbReference type="Proteomes" id="UP000295217"/>
    </source>
</evidence>
<evidence type="ECO:0000256" key="2">
    <source>
        <dbReference type="ARBA" id="ARBA00022723"/>
    </source>
</evidence>
<keyword evidence="1" id="KW-0001">2Fe-2S</keyword>
<keyword evidence="4" id="KW-0411">Iron-sulfur</keyword>
<evidence type="ECO:0000256" key="1">
    <source>
        <dbReference type="ARBA" id="ARBA00022714"/>
    </source>
</evidence>
<feature type="domain" description="Iron-binding zinc finger CDGSH type" evidence="5">
    <location>
        <begin position="26"/>
        <end position="64"/>
    </location>
</feature>
<dbReference type="Gene3D" id="3.40.5.90">
    <property type="entry name" value="CDGSH iron-sulfur domain, mitoNEET-type"/>
    <property type="match status" value="1"/>
</dbReference>
<reference evidence="6 7" key="1">
    <citation type="submission" date="2019-02" db="EMBL/GenBank/DDBJ databases">
        <title>Draft genome sequences of novel Actinobacteria.</title>
        <authorList>
            <person name="Sahin N."/>
            <person name="Ay H."/>
            <person name="Saygin H."/>
        </authorList>
    </citation>
    <scope>NUCLEOTIDE SEQUENCE [LARGE SCALE GENOMIC DNA]</scope>
    <source>
        <strain evidence="6 7">8K307</strain>
    </source>
</reference>
<protein>
    <submittedName>
        <fullName evidence="6">CDGSH iron-sulfur domain-containing protein</fullName>
    </submittedName>
</protein>
<dbReference type="EMBL" id="SMLB01000045">
    <property type="protein sequence ID" value="TDD65968.1"/>
    <property type="molecule type" value="Genomic_DNA"/>
</dbReference>
<comment type="caution">
    <text evidence="6">The sequence shown here is derived from an EMBL/GenBank/DDBJ whole genome shotgun (WGS) entry which is preliminary data.</text>
</comment>
<accession>A0A4R5A250</accession>
<dbReference type="InterPro" id="IPR042216">
    <property type="entry name" value="MitoNEET_CISD"/>
</dbReference>
<evidence type="ECO:0000256" key="4">
    <source>
        <dbReference type="ARBA" id="ARBA00023014"/>
    </source>
</evidence>
<dbReference type="SMART" id="SM00704">
    <property type="entry name" value="ZnF_CDGSH"/>
    <property type="match status" value="1"/>
</dbReference>
<keyword evidence="2" id="KW-0479">Metal-binding</keyword>
<evidence type="ECO:0000259" key="5">
    <source>
        <dbReference type="SMART" id="SM00704"/>
    </source>
</evidence>
<gene>
    <name evidence="6" type="ORF">E1262_23665</name>
</gene>
<proteinExistence type="predicted"/>
<evidence type="ECO:0000256" key="3">
    <source>
        <dbReference type="ARBA" id="ARBA00023004"/>
    </source>
</evidence>